<dbReference type="GO" id="GO:0005737">
    <property type="term" value="C:cytoplasm"/>
    <property type="evidence" value="ECO:0007669"/>
    <property type="project" value="UniProtKB-SubCell"/>
</dbReference>
<evidence type="ECO:0000313" key="7">
    <source>
        <dbReference type="Proteomes" id="UP001148018"/>
    </source>
</evidence>
<proteinExistence type="inferred from homology"/>
<dbReference type="InterPro" id="IPR050944">
    <property type="entry name" value="FAM83"/>
</dbReference>
<name>A0A9Q0EMF0_9TELE</name>
<evidence type="ECO:0000256" key="3">
    <source>
        <dbReference type="ARBA" id="ARBA00022490"/>
    </source>
</evidence>
<comment type="caution">
    <text evidence="6">The sequence shown here is derived from an EMBL/GenBank/DDBJ whole genome shotgun (WGS) entry which is preliminary data.</text>
</comment>
<protein>
    <recommendedName>
        <fullName evidence="5">Scaffolding anchor of CK1 domain-containing protein</fullName>
    </recommendedName>
</protein>
<feature type="region of interest" description="Disordered" evidence="4">
    <location>
        <begin position="754"/>
        <end position="773"/>
    </location>
</feature>
<keyword evidence="3" id="KW-0963">Cytoplasm</keyword>
<keyword evidence="7" id="KW-1185">Reference proteome</keyword>
<evidence type="ECO:0000256" key="2">
    <source>
        <dbReference type="ARBA" id="ARBA00006937"/>
    </source>
</evidence>
<evidence type="ECO:0000259" key="5">
    <source>
        <dbReference type="Pfam" id="PF07894"/>
    </source>
</evidence>
<dbReference type="GO" id="GO:0019901">
    <property type="term" value="F:protein kinase binding"/>
    <property type="evidence" value="ECO:0007669"/>
    <property type="project" value="TreeGrafter"/>
</dbReference>
<dbReference type="EMBL" id="JANIIK010000038">
    <property type="protein sequence ID" value="KAJ3609949.1"/>
    <property type="molecule type" value="Genomic_DNA"/>
</dbReference>
<feature type="region of interest" description="Disordered" evidence="4">
    <location>
        <begin position="593"/>
        <end position="636"/>
    </location>
</feature>
<feature type="compositionally biased region" description="Polar residues" evidence="4">
    <location>
        <begin position="396"/>
        <end position="407"/>
    </location>
</feature>
<accession>A0A9Q0EMF0</accession>
<dbReference type="FunFam" id="3.30.870.10:FF:000004">
    <property type="entry name" value="protein FAM83H isoform X2"/>
    <property type="match status" value="1"/>
</dbReference>
<dbReference type="OrthoDB" id="8443577at2759"/>
<feature type="region of interest" description="Disordered" evidence="4">
    <location>
        <begin position="909"/>
        <end position="941"/>
    </location>
</feature>
<dbReference type="InterPro" id="IPR012461">
    <property type="entry name" value="SACK1"/>
</dbReference>
<evidence type="ECO:0000313" key="6">
    <source>
        <dbReference type="EMBL" id="KAJ3609949.1"/>
    </source>
</evidence>
<dbReference type="Proteomes" id="UP001148018">
    <property type="component" value="Unassembled WGS sequence"/>
</dbReference>
<dbReference type="Gene3D" id="3.30.870.10">
    <property type="entry name" value="Endonuclease Chain A"/>
    <property type="match status" value="1"/>
</dbReference>
<reference evidence="6" key="1">
    <citation type="submission" date="2022-07" db="EMBL/GenBank/DDBJ databases">
        <title>Chromosome-level genome of Muraenolepis orangiensis.</title>
        <authorList>
            <person name="Kim J."/>
        </authorList>
    </citation>
    <scope>NUCLEOTIDE SEQUENCE</scope>
    <source>
        <strain evidence="6">KU_S4_2022</strain>
        <tissue evidence="6">Muscle</tissue>
    </source>
</reference>
<dbReference type="SUPFAM" id="SSF56024">
    <property type="entry name" value="Phospholipase D/nuclease"/>
    <property type="match status" value="1"/>
</dbReference>
<feature type="region of interest" description="Disordered" evidence="4">
    <location>
        <begin position="780"/>
        <end position="813"/>
    </location>
</feature>
<gene>
    <name evidence="6" type="ORF">NHX12_022043</name>
</gene>
<comment type="subcellular location">
    <subcellularLocation>
        <location evidence="1">Cytoplasm</location>
    </subcellularLocation>
</comment>
<feature type="compositionally biased region" description="Polar residues" evidence="4">
    <location>
        <begin position="783"/>
        <end position="802"/>
    </location>
</feature>
<dbReference type="PANTHER" id="PTHR16181">
    <property type="entry name" value="PROTEIN FAM83A-RELATED"/>
    <property type="match status" value="1"/>
</dbReference>
<dbReference type="AlphaFoldDB" id="A0A9Q0EMF0"/>
<evidence type="ECO:0000256" key="4">
    <source>
        <dbReference type="SAM" id="MobiDB-lite"/>
    </source>
</evidence>
<feature type="domain" description="Scaffolding anchor of CK1" evidence="5">
    <location>
        <begin position="17"/>
        <end position="284"/>
    </location>
</feature>
<dbReference type="Pfam" id="PF07894">
    <property type="entry name" value="SACK1"/>
    <property type="match status" value="1"/>
</dbReference>
<sequence length="941" mass="107361">MDSQNLSVLSSLKGELKQEDYVKPHYKEAYRLAIDHLLKGGRECYQEFLKGERIGSFLSEEELLFIAANVQKPSVANQVEDINHVPSDSHSSTGTYWPVESDVMTPNLELGWPEVLHERLQTSVDLLYHPPRQNSLPIKEVIRKHIQDARQVIAIVMDMFTDIDIFKETVDAAGRGVPVYVLLDHLNFKSFLAMAENQDIKIQQLRNMRVRTVRGHEYLCRSGAKLHGAMKQNFLLVDCKTAIYGSYSFMWSYEKIHLSMVQVITGHLVQSYDEEFRTLYARSTVPEELCPPPVVSQDMANGKPVITPYVTKPNNMFERENHLRHTLDTVYLKSCERQVGMKPPEERIYEEPFEQLGGFHHTPHASRLTPLNPAERANYLKRHSYAAGEKQDRSHIPQNVRQGASNWNIPGDAFSAHDRSNYLMLDNYTQAPQMCRGQNMRESYNGNDKHVFSVQQHMPTPENTSKSCMRTLRIESYLKNPDNLFVEKWDTSDQYETPDAKPSSSLHSRMRSSLVFNSTIPEHLENHYVNSSSTNLSANLGPTIHYSSMQWGTTEGDDKRRNIEEFKRQSLQMLDNTRDNICHNTGRSPHPAIYASLGRSKGGMGMKSPDILTDSWHKRHSVADPRNNSELRSPYESPGHMYGVPFSGRHLDRGPEWVPAHYGHYGPNLNEDQRSVSHYDVNNIVNITNQPLWQEPPFRTVSAAALDGESNGSTFKSTENNPPHFLKKSSRKIRSLLNIPEKKEALQSQHVEKVSMKSCTSTDTLTAEDEEQRSEILLRQDLQRSAINSNRASSDNPMTRPTHSFGKPSNPRFSIEEHRQTSHITAYPSRMQQQNMLGKGEGNPGWASVRASHQMGNLHRDPVVENHPKSRFEPLRASEKKPFSHPVPSGSTRVQFQERGMGSALKKGLVTNEHQQSRTSHGHHENKLGKFIQKLMSKKEK</sequence>
<dbReference type="PANTHER" id="PTHR16181:SF29">
    <property type="entry name" value="PROTEIN FAM83A-RELATED"/>
    <property type="match status" value="1"/>
</dbReference>
<feature type="region of interest" description="Disordered" evidence="4">
    <location>
        <begin position="386"/>
        <end position="407"/>
    </location>
</feature>
<comment type="similarity">
    <text evidence="2">Belongs to the FAM83 family.</text>
</comment>
<organism evidence="6 7">
    <name type="scientific">Muraenolepis orangiensis</name>
    <name type="common">Patagonian moray cod</name>
    <dbReference type="NCBI Taxonomy" id="630683"/>
    <lineage>
        <taxon>Eukaryota</taxon>
        <taxon>Metazoa</taxon>
        <taxon>Chordata</taxon>
        <taxon>Craniata</taxon>
        <taxon>Vertebrata</taxon>
        <taxon>Euteleostomi</taxon>
        <taxon>Actinopterygii</taxon>
        <taxon>Neopterygii</taxon>
        <taxon>Teleostei</taxon>
        <taxon>Neoteleostei</taxon>
        <taxon>Acanthomorphata</taxon>
        <taxon>Zeiogadaria</taxon>
        <taxon>Gadariae</taxon>
        <taxon>Gadiformes</taxon>
        <taxon>Muraenolepidoidei</taxon>
        <taxon>Muraenolepididae</taxon>
        <taxon>Muraenolepis</taxon>
    </lineage>
</organism>
<evidence type="ECO:0000256" key="1">
    <source>
        <dbReference type="ARBA" id="ARBA00004496"/>
    </source>
</evidence>
<dbReference type="GO" id="GO:0016020">
    <property type="term" value="C:membrane"/>
    <property type="evidence" value="ECO:0007669"/>
    <property type="project" value="TreeGrafter"/>
</dbReference>
<dbReference type="GO" id="GO:0007165">
    <property type="term" value="P:signal transduction"/>
    <property type="evidence" value="ECO:0007669"/>
    <property type="project" value="TreeGrafter"/>
</dbReference>